<organism evidence="2 3">
    <name type="scientific">Candidatus Gemmiger excrementavium</name>
    <dbReference type="NCBI Taxonomy" id="2838608"/>
    <lineage>
        <taxon>Bacteria</taxon>
        <taxon>Bacillati</taxon>
        <taxon>Bacillota</taxon>
        <taxon>Clostridia</taxon>
        <taxon>Eubacteriales</taxon>
        <taxon>Gemmiger</taxon>
    </lineage>
</organism>
<name>A0A9D2F3V7_9FIRM</name>
<evidence type="ECO:0000313" key="3">
    <source>
        <dbReference type="Proteomes" id="UP000824031"/>
    </source>
</evidence>
<feature type="transmembrane region" description="Helical" evidence="1">
    <location>
        <begin position="126"/>
        <end position="148"/>
    </location>
</feature>
<evidence type="ECO:0000256" key="1">
    <source>
        <dbReference type="SAM" id="Phobius"/>
    </source>
</evidence>
<dbReference type="EMBL" id="DXBO01000124">
    <property type="protein sequence ID" value="HIZ48705.1"/>
    <property type="molecule type" value="Genomic_DNA"/>
</dbReference>
<accession>A0A9D2F3V7</accession>
<keyword evidence="1" id="KW-0472">Membrane</keyword>
<dbReference type="SUPFAM" id="SSF103473">
    <property type="entry name" value="MFS general substrate transporter"/>
    <property type="match status" value="1"/>
</dbReference>
<evidence type="ECO:0000313" key="2">
    <source>
        <dbReference type="EMBL" id="HIZ48705.1"/>
    </source>
</evidence>
<feature type="transmembrane region" description="Helical" evidence="1">
    <location>
        <begin position="69"/>
        <end position="87"/>
    </location>
</feature>
<sequence length="168" mass="18452">MNEEKKMRQEQKKMRREQLNAASQKVLEAHGEVVARVQQMTSAWIVVRCACTIVLLAIGVLGYLNLSAIVANLVVSIAAAFVFAWLLRRGLRIFAWLGLVGGVYGMLNFLLSLADIGPYLAAAPLLALGLGAMMLDALTQFVVMVLLVRNADYKALAAELNHLRDTIR</sequence>
<feature type="transmembrane region" description="Helical" evidence="1">
    <location>
        <begin position="45"/>
        <end position="63"/>
    </location>
</feature>
<dbReference type="AlphaFoldDB" id="A0A9D2F3V7"/>
<feature type="transmembrane region" description="Helical" evidence="1">
    <location>
        <begin position="94"/>
        <end position="114"/>
    </location>
</feature>
<gene>
    <name evidence="2" type="ORF">H9810_08310</name>
</gene>
<reference evidence="2" key="2">
    <citation type="submission" date="2021-04" db="EMBL/GenBank/DDBJ databases">
        <authorList>
            <person name="Gilroy R."/>
        </authorList>
    </citation>
    <scope>NUCLEOTIDE SEQUENCE</scope>
    <source>
        <strain evidence="2">3436</strain>
    </source>
</reference>
<keyword evidence="1" id="KW-0812">Transmembrane</keyword>
<protein>
    <submittedName>
        <fullName evidence="2">Uncharacterized protein</fullName>
    </submittedName>
</protein>
<comment type="caution">
    <text evidence="2">The sequence shown here is derived from an EMBL/GenBank/DDBJ whole genome shotgun (WGS) entry which is preliminary data.</text>
</comment>
<dbReference type="Proteomes" id="UP000824031">
    <property type="component" value="Unassembled WGS sequence"/>
</dbReference>
<reference evidence="2" key="1">
    <citation type="journal article" date="2021" name="PeerJ">
        <title>Extensive microbial diversity within the chicken gut microbiome revealed by metagenomics and culture.</title>
        <authorList>
            <person name="Gilroy R."/>
            <person name="Ravi A."/>
            <person name="Getino M."/>
            <person name="Pursley I."/>
            <person name="Horton D.L."/>
            <person name="Alikhan N.F."/>
            <person name="Baker D."/>
            <person name="Gharbi K."/>
            <person name="Hall N."/>
            <person name="Watson M."/>
            <person name="Adriaenssens E.M."/>
            <person name="Foster-Nyarko E."/>
            <person name="Jarju S."/>
            <person name="Secka A."/>
            <person name="Antonio M."/>
            <person name="Oren A."/>
            <person name="Chaudhuri R.R."/>
            <person name="La Ragione R."/>
            <person name="Hildebrand F."/>
            <person name="Pallen M.J."/>
        </authorList>
    </citation>
    <scope>NUCLEOTIDE SEQUENCE</scope>
    <source>
        <strain evidence="2">3436</strain>
    </source>
</reference>
<dbReference type="InterPro" id="IPR036259">
    <property type="entry name" value="MFS_trans_sf"/>
</dbReference>
<proteinExistence type="predicted"/>
<keyword evidence="1" id="KW-1133">Transmembrane helix</keyword>